<dbReference type="OrthoDB" id="3297757at2"/>
<dbReference type="Pfam" id="PF13581">
    <property type="entry name" value="HATPase_c_2"/>
    <property type="match status" value="1"/>
</dbReference>
<dbReference type="InterPro" id="IPR050267">
    <property type="entry name" value="Anti-sigma-factor_SerPK"/>
</dbReference>
<proteinExistence type="predicted"/>
<dbReference type="PANTHER" id="PTHR35526:SF3">
    <property type="entry name" value="ANTI-SIGMA-F FACTOR RSBW"/>
    <property type="match status" value="1"/>
</dbReference>
<dbReference type="CDD" id="cd16936">
    <property type="entry name" value="HATPase_RsbW-like"/>
    <property type="match status" value="1"/>
</dbReference>
<organism evidence="3 4">
    <name type="scientific">Modestobacter caceresii</name>
    <dbReference type="NCBI Taxonomy" id="1522368"/>
    <lineage>
        <taxon>Bacteria</taxon>
        <taxon>Bacillati</taxon>
        <taxon>Actinomycetota</taxon>
        <taxon>Actinomycetes</taxon>
        <taxon>Geodermatophilales</taxon>
        <taxon>Geodermatophilaceae</taxon>
        <taxon>Modestobacter</taxon>
    </lineage>
</organism>
<evidence type="ECO:0000313" key="4">
    <source>
        <dbReference type="Proteomes" id="UP000029713"/>
    </source>
</evidence>
<evidence type="ECO:0000259" key="2">
    <source>
        <dbReference type="Pfam" id="PF13581"/>
    </source>
</evidence>
<keyword evidence="1" id="KW-0723">Serine/threonine-protein kinase</keyword>
<keyword evidence="3" id="KW-0808">Transferase</keyword>
<dbReference type="EMBL" id="JPMX01000091">
    <property type="protein sequence ID" value="KGH45103.1"/>
    <property type="molecule type" value="Genomic_DNA"/>
</dbReference>
<dbReference type="RefSeq" id="WP_036338580.1">
    <property type="nucleotide sequence ID" value="NZ_JPMX01000091.1"/>
</dbReference>
<dbReference type="SUPFAM" id="SSF55874">
    <property type="entry name" value="ATPase domain of HSP90 chaperone/DNA topoisomerase II/histidine kinase"/>
    <property type="match status" value="1"/>
</dbReference>
<dbReference type="InterPro" id="IPR003594">
    <property type="entry name" value="HATPase_dom"/>
</dbReference>
<dbReference type="AlphaFoldDB" id="A0A098Y2G8"/>
<dbReference type="Gene3D" id="3.30.565.10">
    <property type="entry name" value="Histidine kinase-like ATPase, C-terminal domain"/>
    <property type="match status" value="1"/>
</dbReference>
<sequence>MSTDQAAGWAHRLPPTPTAVHDSWAWTIARPAELTAARNELRRSLASGTLPSGADEDDVDRLLLAFEELASNGLRHSGAPVHVRVDGCDGGWLVDVSDALPDHPPVPAVDRDPALGGLGLHLIARLSTAFGWAADGPRKHVWAALVPAG</sequence>
<dbReference type="Proteomes" id="UP000029713">
    <property type="component" value="Unassembled WGS sequence"/>
</dbReference>
<dbReference type="GO" id="GO:0004674">
    <property type="term" value="F:protein serine/threonine kinase activity"/>
    <property type="evidence" value="ECO:0007669"/>
    <property type="project" value="UniProtKB-KW"/>
</dbReference>
<name>A0A098Y2G8_9ACTN</name>
<keyword evidence="3" id="KW-0418">Kinase</keyword>
<comment type="caution">
    <text evidence="3">The sequence shown here is derived from an EMBL/GenBank/DDBJ whole genome shotgun (WGS) entry which is preliminary data.</text>
</comment>
<keyword evidence="4" id="KW-1185">Reference proteome</keyword>
<protein>
    <submittedName>
        <fullName evidence="3">Histidine kinase</fullName>
    </submittedName>
</protein>
<reference evidence="3 4" key="1">
    <citation type="submission" date="2014-07" db="EMBL/GenBank/DDBJ databases">
        <title>Biosystematic studies on Modestobacter strains isolated from extreme hyper-arid desert soil and from historic building.</title>
        <authorList>
            <person name="Bukarasam K."/>
            <person name="Bull A."/>
            <person name="Girard G."/>
            <person name="van Wezel G."/>
            <person name="Goodfellow M."/>
        </authorList>
    </citation>
    <scope>NUCLEOTIDE SEQUENCE [LARGE SCALE GENOMIC DNA]</scope>
    <source>
        <strain evidence="3 4">KNN45-2b</strain>
    </source>
</reference>
<evidence type="ECO:0000256" key="1">
    <source>
        <dbReference type="ARBA" id="ARBA00022527"/>
    </source>
</evidence>
<feature type="domain" description="Histidine kinase/HSP90-like ATPase" evidence="2">
    <location>
        <begin position="31"/>
        <end position="142"/>
    </location>
</feature>
<evidence type="ECO:0000313" key="3">
    <source>
        <dbReference type="EMBL" id="KGH45103.1"/>
    </source>
</evidence>
<dbReference type="STRING" id="1522368.IN07_19315"/>
<gene>
    <name evidence="3" type="ORF">IN07_19315</name>
</gene>
<dbReference type="PANTHER" id="PTHR35526">
    <property type="entry name" value="ANTI-SIGMA-F FACTOR RSBW-RELATED"/>
    <property type="match status" value="1"/>
</dbReference>
<dbReference type="InterPro" id="IPR036890">
    <property type="entry name" value="HATPase_C_sf"/>
</dbReference>
<accession>A0A098Y2G8</accession>